<dbReference type="InterPro" id="IPR016032">
    <property type="entry name" value="Sig_transdc_resp-reg_C-effctor"/>
</dbReference>
<comment type="caution">
    <text evidence="3">The sequence shown here is derived from an EMBL/GenBank/DDBJ whole genome shotgun (WGS) entry which is preliminary data.</text>
</comment>
<evidence type="ECO:0008006" key="5">
    <source>
        <dbReference type="Google" id="ProtNLM"/>
    </source>
</evidence>
<dbReference type="InterPro" id="IPR011990">
    <property type="entry name" value="TPR-like_helical_dom_sf"/>
</dbReference>
<keyword evidence="1" id="KW-0472">Membrane</keyword>
<gene>
    <name evidence="3" type="ORF">BAZ10_11710</name>
</gene>
<evidence type="ECO:0000313" key="3">
    <source>
        <dbReference type="EMBL" id="OPC61124.1"/>
    </source>
</evidence>
<name>A0A1T3M957_9FLAO</name>
<dbReference type="RefSeq" id="WP_078773173.1">
    <property type="nucleotide sequence ID" value="NZ_CBCSBR010000042.1"/>
</dbReference>
<feature type="transmembrane region" description="Helical" evidence="1">
    <location>
        <begin position="350"/>
        <end position="368"/>
    </location>
</feature>
<dbReference type="EMBL" id="MAHX01000021">
    <property type="protein sequence ID" value="OPC61124.1"/>
    <property type="molecule type" value="Genomic_DNA"/>
</dbReference>
<reference evidence="3 4" key="1">
    <citation type="submission" date="2016-06" db="EMBL/GenBank/DDBJ databases">
        <title>Revisiting the taxonomy of the Elizabethkingia Genus based on Whole-Genome Sequencing, Optical Mapping, and MALDI-TOF.</title>
        <authorList>
            <person name="Nicholson A.C."/>
        </authorList>
    </citation>
    <scope>NUCLEOTIDE SEQUENCE [LARGE SCALE GENOMIC DNA]</scope>
    <source>
        <strain evidence="3 4">G4070</strain>
    </source>
</reference>
<organism evidence="3 4">
    <name type="scientific">Elizabethkingia occulta</name>
    <dbReference type="NCBI Taxonomy" id="1867263"/>
    <lineage>
        <taxon>Bacteria</taxon>
        <taxon>Pseudomonadati</taxon>
        <taxon>Bacteroidota</taxon>
        <taxon>Flavobacteriia</taxon>
        <taxon>Flavobacteriales</taxon>
        <taxon>Weeksellaceae</taxon>
        <taxon>Elizabethkingia</taxon>
    </lineage>
</organism>
<proteinExistence type="predicted"/>
<keyword evidence="2" id="KW-0732">Signal</keyword>
<feature type="signal peptide" evidence="2">
    <location>
        <begin position="1"/>
        <end position="18"/>
    </location>
</feature>
<dbReference type="Gene3D" id="1.25.40.10">
    <property type="entry name" value="Tetratricopeptide repeat domain"/>
    <property type="match status" value="2"/>
</dbReference>
<keyword evidence="1" id="KW-0812">Transmembrane</keyword>
<dbReference type="SUPFAM" id="SSF48452">
    <property type="entry name" value="TPR-like"/>
    <property type="match status" value="2"/>
</dbReference>
<evidence type="ECO:0000256" key="2">
    <source>
        <dbReference type="SAM" id="SignalP"/>
    </source>
</evidence>
<protein>
    <recommendedName>
        <fullName evidence="5">HTH luxR-type domain-containing protein</fullName>
    </recommendedName>
</protein>
<evidence type="ECO:0000313" key="4">
    <source>
        <dbReference type="Proteomes" id="UP000190813"/>
    </source>
</evidence>
<feature type="chain" id="PRO_5012391230" description="HTH luxR-type domain-containing protein" evidence="2">
    <location>
        <begin position="19"/>
        <end position="491"/>
    </location>
</feature>
<keyword evidence="1" id="KW-1133">Transmembrane helix</keyword>
<dbReference type="SUPFAM" id="SSF46894">
    <property type="entry name" value="C-terminal effector domain of the bipartite response regulators"/>
    <property type="match status" value="1"/>
</dbReference>
<keyword evidence="4" id="KW-1185">Reference proteome</keyword>
<dbReference type="AlphaFoldDB" id="A0A1T3M957"/>
<accession>A0A1T3M957</accession>
<dbReference type="GO" id="GO:0003677">
    <property type="term" value="F:DNA binding"/>
    <property type="evidence" value="ECO:0007669"/>
    <property type="project" value="InterPro"/>
</dbReference>
<evidence type="ECO:0000256" key="1">
    <source>
        <dbReference type="SAM" id="Phobius"/>
    </source>
</evidence>
<dbReference type="Proteomes" id="UP000190813">
    <property type="component" value="Unassembled WGS sequence"/>
</dbReference>
<sequence length="491" mass="57112">MQKVVLLFFVLLSCLGIAQDKKEIDSLLSNIAKLDKPNSKPGSNTGKVDVILKMSTEAYYQAKEIDYSEGRAKALIFIIKNYIHIGDFKSALEKINEGLSFTQEEKVLRQYRISFFLLKGSVLSQLGYSDEAKINFNNASEIIEMVPEFSTDAEHYKKILKHASFILAYEQEKAQPLGNKKENEQYLQDAYNEVRQIKNNSTLKTILYVHCLRSLVSYYTESNELNKAEYYITEGDKLYSDYPGWLIKRNFLLGAIEKKKQNYTKAIEAYNIALNVAKQYQDKYAEKQIYNWLSECYHELKDYKNESLYLDKSKKLSDSLNLAEKVTTGEVLKQETKNKSEETSFWKSSILYYAIAVLLIIFVLVIILKQKFIRNNTADHIAEKFTEYEEEQLNHETLNLLIGLAEKDDPSFYFKFNEVFPNFSDNLLKISPKLTQSDIEYCAMMKLNFDTKKIASIKRLSIGAVESKKYRIRKKLDISTEENIYIWLMDK</sequence>
<dbReference type="GO" id="GO:0006355">
    <property type="term" value="P:regulation of DNA-templated transcription"/>
    <property type="evidence" value="ECO:0007669"/>
    <property type="project" value="InterPro"/>
</dbReference>